<protein>
    <submittedName>
        <fullName evidence="1">Uncharacterized protein</fullName>
    </submittedName>
</protein>
<dbReference type="AlphaFoldDB" id="A0A8X6HN57"/>
<name>A0A8X6HN57_TRICU</name>
<organism evidence="1 2">
    <name type="scientific">Trichonephila clavata</name>
    <name type="common">Joro spider</name>
    <name type="synonym">Nephila clavata</name>
    <dbReference type="NCBI Taxonomy" id="2740835"/>
    <lineage>
        <taxon>Eukaryota</taxon>
        <taxon>Metazoa</taxon>
        <taxon>Ecdysozoa</taxon>
        <taxon>Arthropoda</taxon>
        <taxon>Chelicerata</taxon>
        <taxon>Arachnida</taxon>
        <taxon>Araneae</taxon>
        <taxon>Araneomorphae</taxon>
        <taxon>Entelegynae</taxon>
        <taxon>Araneoidea</taxon>
        <taxon>Nephilidae</taxon>
        <taxon>Trichonephila</taxon>
    </lineage>
</organism>
<dbReference type="Proteomes" id="UP000887116">
    <property type="component" value="Unassembled WGS sequence"/>
</dbReference>
<evidence type="ECO:0000313" key="1">
    <source>
        <dbReference type="EMBL" id="GFR26698.1"/>
    </source>
</evidence>
<accession>A0A8X6HN57</accession>
<sequence length="77" mass="8785">MAGRNICKLTVSEALEYLRQLSGNESENDNHEDIIFIDVEYGPPDKRNVSSDEDTVSLIFLYNVLEEKPPLGRENNE</sequence>
<evidence type="ECO:0000313" key="2">
    <source>
        <dbReference type="Proteomes" id="UP000887116"/>
    </source>
</evidence>
<gene>
    <name evidence="1" type="ORF">TNCT_698361</name>
</gene>
<dbReference type="EMBL" id="BMAO01018873">
    <property type="protein sequence ID" value="GFR26698.1"/>
    <property type="molecule type" value="Genomic_DNA"/>
</dbReference>
<comment type="caution">
    <text evidence="1">The sequence shown here is derived from an EMBL/GenBank/DDBJ whole genome shotgun (WGS) entry which is preliminary data.</text>
</comment>
<proteinExistence type="predicted"/>
<keyword evidence="2" id="KW-1185">Reference proteome</keyword>
<reference evidence="1" key="1">
    <citation type="submission" date="2020-07" db="EMBL/GenBank/DDBJ databases">
        <title>Multicomponent nature underlies the extraordinary mechanical properties of spider dragline silk.</title>
        <authorList>
            <person name="Kono N."/>
            <person name="Nakamura H."/>
            <person name="Mori M."/>
            <person name="Yoshida Y."/>
            <person name="Ohtoshi R."/>
            <person name="Malay A.D."/>
            <person name="Moran D.A.P."/>
            <person name="Tomita M."/>
            <person name="Numata K."/>
            <person name="Arakawa K."/>
        </authorList>
    </citation>
    <scope>NUCLEOTIDE SEQUENCE</scope>
</reference>